<dbReference type="Pfam" id="PF00270">
    <property type="entry name" value="DEAD"/>
    <property type="match status" value="1"/>
</dbReference>
<dbReference type="PATRIC" id="fig|1813736.3.peg.3913"/>
<dbReference type="RefSeq" id="WP_110172110.1">
    <property type="nucleotide sequence ID" value="NZ_CP015136.1"/>
</dbReference>
<keyword evidence="19" id="KW-1185">Reference proteome</keyword>
<evidence type="ECO:0000256" key="11">
    <source>
        <dbReference type="ARBA" id="ARBA00023235"/>
    </source>
</evidence>
<dbReference type="InterPro" id="IPR004609">
    <property type="entry name" value="ATP-dep_DNA_helicase_RecG"/>
</dbReference>
<evidence type="ECO:0000256" key="14">
    <source>
        <dbReference type="ARBA" id="ARBA00048988"/>
    </source>
</evidence>
<dbReference type="InterPro" id="IPR027417">
    <property type="entry name" value="P-loop_NTPase"/>
</dbReference>
<evidence type="ECO:0000256" key="12">
    <source>
        <dbReference type="ARBA" id="ARBA00034617"/>
    </source>
</evidence>
<keyword evidence="4 15" id="KW-0227">DNA damage</keyword>
<name>A0A143PPD5_LUTPR</name>
<dbReference type="InterPro" id="IPR033454">
    <property type="entry name" value="RecG_wedge"/>
</dbReference>
<keyword evidence="11" id="KW-0413">Isomerase</keyword>
<dbReference type="SMART" id="SM00490">
    <property type="entry name" value="HELICc"/>
    <property type="match status" value="1"/>
</dbReference>
<dbReference type="PROSITE" id="PS51194">
    <property type="entry name" value="HELICASE_CTER"/>
    <property type="match status" value="1"/>
</dbReference>
<dbReference type="SMART" id="SM00487">
    <property type="entry name" value="DEXDc"/>
    <property type="match status" value="1"/>
</dbReference>
<dbReference type="InterPro" id="IPR047112">
    <property type="entry name" value="RecG/Mfd"/>
</dbReference>
<dbReference type="Gene3D" id="3.40.50.300">
    <property type="entry name" value="P-loop containing nucleotide triphosphate hydrolases"/>
    <property type="match status" value="2"/>
</dbReference>
<evidence type="ECO:0000256" key="8">
    <source>
        <dbReference type="ARBA" id="ARBA00023125"/>
    </source>
</evidence>
<evidence type="ECO:0000256" key="7">
    <source>
        <dbReference type="ARBA" id="ARBA00022840"/>
    </source>
</evidence>
<dbReference type="PANTHER" id="PTHR47964:SF1">
    <property type="entry name" value="ATP-DEPENDENT DNA HELICASE HOMOLOG RECG, CHLOROPLASTIC"/>
    <property type="match status" value="1"/>
</dbReference>
<dbReference type="InterPro" id="IPR011545">
    <property type="entry name" value="DEAD/DEAH_box_helicase_dom"/>
</dbReference>
<dbReference type="GO" id="GO:0043138">
    <property type="term" value="F:3'-5' DNA helicase activity"/>
    <property type="evidence" value="ECO:0007669"/>
    <property type="project" value="UniProtKB-EC"/>
</dbReference>
<dbReference type="CDD" id="cd04488">
    <property type="entry name" value="RecG_wedge_OBF"/>
    <property type="match status" value="1"/>
</dbReference>
<dbReference type="KEGG" id="abac:LuPra_03705"/>
<dbReference type="EC" id="5.6.2.4" evidence="13 15"/>
<dbReference type="NCBIfam" id="NF008168">
    <property type="entry name" value="PRK10917.2-2"/>
    <property type="match status" value="1"/>
</dbReference>
<keyword evidence="3 15" id="KW-0547">Nucleotide-binding</keyword>
<feature type="domain" description="Helicase C-terminal" evidence="17">
    <location>
        <begin position="470"/>
        <end position="636"/>
    </location>
</feature>
<proteinExistence type="inferred from homology"/>
<evidence type="ECO:0000256" key="4">
    <source>
        <dbReference type="ARBA" id="ARBA00022763"/>
    </source>
</evidence>
<dbReference type="Proteomes" id="UP000076079">
    <property type="component" value="Chromosome"/>
</dbReference>
<keyword evidence="8" id="KW-0238">DNA-binding</keyword>
<dbReference type="PANTHER" id="PTHR47964">
    <property type="entry name" value="ATP-DEPENDENT DNA HELICASE HOMOLOG RECG, CHLOROPLASTIC"/>
    <property type="match status" value="1"/>
</dbReference>
<evidence type="ECO:0000256" key="1">
    <source>
        <dbReference type="ARBA" id="ARBA00007504"/>
    </source>
</evidence>
<dbReference type="EMBL" id="CP015136">
    <property type="protein sequence ID" value="AMY10472.1"/>
    <property type="molecule type" value="Genomic_DNA"/>
</dbReference>
<dbReference type="NCBIfam" id="TIGR00643">
    <property type="entry name" value="recG"/>
    <property type="match status" value="1"/>
</dbReference>
<dbReference type="AlphaFoldDB" id="A0A143PPD5"/>
<protein>
    <recommendedName>
        <fullName evidence="2 15">ATP-dependent DNA helicase RecG</fullName>
        <ecNumber evidence="13 15">5.6.2.4</ecNumber>
    </recommendedName>
</protein>
<feature type="domain" description="Helicase ATP-binding" evidence="16">
    <location>
        <begin position="290"/>
        <end position="451"/>
    </location>
</feature>
<dbReference type="OrthoDB" id="9804325at2"/>
<evidence type="ECO:0000313" key="18">
    <source>
        <dbReference type="EMBL" id="AMY10472.1"/>
    </source>
</evidence>
<dbReference type="GO" id="GO:0006310">
    <property type="term" value="P:DNA recombination"/>
    <property type="evidence" value="ECO:0007669"/>
    <property type="project" value="UniProtKB-UniRule"/>
</dbReference>
<dbReference type="InterPro" id="IPR014001">
    <property type="entry name" value="Helicase_ATP-bd"/>
</dbReference>
<dbReference type="InterPro" id="IPR045562">
    <property type="entry name" value="RecG_dom3_C"/>
</dbReference>
<dbReference type="STRING" id="1855912.LuPra_03705"/>
<reference evidence="19" key="2">
    <citation type="submission" date="2016-04" db="EMBL/GenBank/DDBJ databases">
        <title>First Complete Genome Sequence of a Subdivision 6 Acidobacterium.</title>
        <authorList>
            <person name="Huang S."/>
            <person name="Vieira S."/>
            <person name="Bunk B."/>
            <person name="Riedel T."/>
            <person name="Sproeer C."/>
            <person name="Overmann J."/>
        </authorList>
    </citation>
    <scope>NUCLEOTIDE SEQUENCE [LARGE SCALE GENOMIC DNA]</scope>
    <source>
        <strain evidence="19">DSM 100886 HEG_-6_39</strain>
    </source>
</reference>
<evidence type="ECO:0000259" key="17">
    <source>
        <dbReference type="PROSITE" id="PS51194"/>
    </source>
</evidence>
<dbReference type="NCBIfam" id="NF008165">
    <property type="entry name" value="PRK10917.1-3"/>
    <property type="match status" value="1"/>
</dbReference>
<dbReference type="GO" id="GO:0005524">
    <property type="term" value="F:ATP binding"/>
    <property type="evidence" value="ECO:0007669"/>
    <property type="project" value="UniProtKB-KW"/>
</dbReference>
<organism evidence="18 19">
    <name type="scientific">Luteitalea pratensis</name>
    <dbReference type="NCBI Taxonomy" id="1855912"/>
    <lineage>
        <taxon>Bacteria</taxon>
        <taxon>Pseudomonadati</taxon>
        <taxon>Acidobacteriota</taxon>
        <taxon>Vicinamibacteria</taxon>
        <taxon>Vicinamibacterales</taxon>
        <taxon>Vicinamibacteraceae</taxon>
        <taxon>Luteitalea</taxon>
    </lineage>
</organism>
<dbReference type="Gene3D" id="2.40.50.140">
    <property type="entry name" value="Nucleic acid-binding proteins"/>
    <property type="match status" value="1"/>
</dbReference>
<dbReference type="SUPFAM" id="SSF50249">
    <property type="entry name" value="Nucleic acid-binding proteins"/>
    <property type="match status" value="1"/>
</dbReference>
<evidence type="ECO:0000256" key="3">
    <source>
        <dbReference type="ARBA" id="ARBA00022741"/>
    </source>
</evidence>
<dbReference type="InterPro" id="IPR001650">
    <property type="entry name" value="Helicase_C-like"/>
</dbReference>
<dbReference type="CDD" id="cd17992">
    <property type="entry name" value="DEXHc_RecG"/>
    <property type="match status" value="1"/>
</dbReference>
<accession>A0A143PPD5</accession>
<evidence type="ECO:0000256" key="13">
    <source>
        <dbReference type="ARBA" id="ARBA00034808"/>
    </source>
</evidence>
<keyword evidence="6 15" id="KW-0347">Helicase</keyword>
<evidence type="ECO:0000256" key="9">
    <source>
        <dbReference type="ARBA" id="ARBA00023172"/>
    </source>
</evidence>
<dbReference type="Pfam" id="PF17191">
    <property type="entry name" value="RecG_wedge"/>
    <property type="match status" value="1"/>
</dbReference>
<dbReference type="GO" id="GO:0003677">
    <property type="term" value="F:DNA binding"/>
    <property type="evidence" value="ECO:0007669"/>
    <property type="project" value="UniProtKB-KW"/>
</dbReference>
<evidence type="ECO:0000259" key="16">
    <source>
        <dbReference type="PROSITE" id="PS51192"/>
    </source>
</evidence>
<dbReference type="CDD" id="cd18811">
    <property type="entry name" value="SF2_C_RecG"/>
    <property type="match status" value="1"/>
</dbReference>
<evidence type="ECO:0000256" key="2">
    <source>
        <dbReference type="ARBA" id="ARBA00017846"/>
    </source>
</evidence>
<evidence type="ECO:0000256" key="6">
    <source>
        <dbReference type="ARBA" id="ARBA00022806"/>
    </source>
</evidence>
<reference evidence="18 19" key="1">
    <citation type="journal article" date="2016" name="Genome Announc.">
        <title>First Complete Genome Sequence of a Subdivision 6 Acidobacterium Strain.</title>
        <authorList>
            <person name="Huang S."/>
            <person name="Vieira S."/>
            <person name="Bunk B."/>
            <person name="Riedel T."/>
            <person name="Sproer C."/>
            <person name="Overmann J."/>
        </authorList>
    </citation>
    <scope>NUCLEOTIDE SEQUENCE [LARGE SCALE GENOMIC DNA]</scope>
    <source>
        <strain evidence="19">DSM 100886 HEG_-6_39</strain>
    </source>
</reference>
<dbReference type="SUPFAM" id="SSF52540">
    <property type="entry name" value="P-loop containing nucleoside triphosphate hydrolases"/>
    <property type="match status" value="2"/>
</dbReference>
<keyword evidence="9 15" id="KW-0233">DNA recombination</keyword>
<gene>
    <name evidence="18" type="primary">recG</name>
    <name evidence="18" type="ORF">LuPra_03705</name>
</gene>
<dbReference type="InterPro" id="IPR012340">
    <property type="entry name" value="NA-bd_OB-fold"/>
</dbReference>
<keyword evidence="10 15" id="KW-0234">DNA repair</keyword>
<comment type="function">
    <text evidence="15">Plays a critical role in recombination and DNA repair. Helps process Holliday junction intermediates to mature products by catalyzing branch migration. Has replication fork regression activity, unwinds stalled or blocked replication forks to make a HJ that can be resolved. Has a DNA unwinding activity characteristic of a DNA helicase with 3'-5' polarity.</text>
</comment>
<dbReference type="GO" id="GO:0006281">
    <property type="term" value="P:DNA repair"/>
    <property type="evidence" value="ECO:0007669"/>
    <property type="project" value="UniProtKB-UniRule"/>
</dbReference>
<dbReference type="PROSITE" id="PS51192">
    <property type="entry name" value="HELICASE_ATP_BIND_1"/>
    <property type="match status" value="1"/>
</dbReference>
<keyword evidence="7 15" id="KW-0067">ATP-binding</keyword>
<evidence type="ECO:0000256" key="10">
    <source>
        <dbReference type="ARBA" id="ARBA00023204"/>
    </source>
</evidence>
<dbReference type="Pfam" id="PF00271">
    <property type="entry name" value="Helicase_C"/>
    <property type="match status" value="1"/>
</dbReference>
<comment type="catalytic activity">
    <reaction evidence="14 15">
        <text>ATP + H2O = ADP + phosphate + H(+)</text>
        <dbReference type="Rhea" id="RHEA:13065"/>
        <dbReference type="ChEBI" id="CHEBI:15377"/>
        <dbReference type="ChEBI" id="CHEBI:15378"/>
        <dbReference type="ChEBI" id="CHEBI:30616"/>
        <dbReference type="ChEBI" id="CHEBI:43474"/>
        <dbReference type="ChEBI" id="CHEBI:456216"/>
        <dbReference type="EC" id="5.6.2.4"/>
    </reaction>
</comment>
<evidence type="ECO:0000256" key="15">
    <source>
        <dbReference type="RuleBase" id="RU363016"/>
    </source>
</evidence>
<evidence type="ECO:0000313" key="19">
    <source>
        <dbReference type="Proteomes" id="UP000076079"/>
    </source>
</evidence>
<sequence>MTAADPLQAPLGDLTGVGPTRAAALASAGLRTLEDLLLRFPLRYEDRGHIVAIATLRPGTATIAGEVVDAQIKPTRRPRFTVFEVTVRDATGSARAVFFNQRFLAQVFRPGQQVVLHGKVEWTSLGPQFQSPQYEFVDLTSVDEGDSVHTGRIVPIYERIGPLTPKLQRDLVARALDRLPEVITDPLPIEVRRARGLPTRREALLDTHFPPEGTSVDTLNAFRTPAQVRLILEEFVLFQLALADQRARVVTTAKPHRVLVSDEIRTLARRVLPFVLTPGQKQALREIVEDLQRPTAMNRLLQGDVGAGKTIVALLAAIVAMANGLQVVLMAPTELLAEQHARTVASRLDGTPFRSVLLTGSQRSVARRDALAAIASGQAQLVVGTHAVLEDPALFNRLGLVIIDEQHRFGVGQRARLRGKGRLPDVLVMTATPIPRTLALTAYGDLDVSVIRDLPPGRQPVRTTARPEERRNEAYAFVREQVAEGRQAYVVLPIIEDSDKIDVRAAVSMEEALRDGALAGLRIGLLHGKLKAAEKQTVMQAFVAHDVDVLVSTTVIEVGVDVPNASVMVVEHAERFGLAQLHQLRGRVGRGAAQSYCVLLFDRPLSEEARERLKAMTDTTDGFVIAERDLAIRGPGDMFGTRQAGLPTLRIGDLARDQDLMADAHEIARGLVAEVPDDALPRRLARAAWAGRFNLAQVG</sequence>
<comment type="catalytic activity">
    <reaction evidence="12 15">
        <text>Couples ATP hydrolysis with the unwinding of duplex DNA by translocating in the 3'-5' direction.</text>
        <dbReference type="EC" id="5.6.2.4"/>
    </reaction>
</comment>
<dbReference type="Pfam" id="PF19833">
    <property type="entry name" value="RecG_dom3_C"/>
    <property type="match status" value="1"/>
</dbReference>
<dbReference type="GO" id="GO:0016887">
    <property type="term" value="F:ATP hydrolysis activity"/>
    <property type="evidence" value="ECO:0007669"/>
    <property type="project" value="RHEA"/>
</dbReference>
<evidence type="ECO:0000256" key="5">
    <source>
        <dbReference type="ARBA" id="ARBA00022801"/>
    </source>
</evidence>
<keyword evidence="5 15" id="KW-0378">Hydrolase</keyword>
<comment type="similarity">
    <text evidence="1 15">Belongs to the helicase family. RecG subfamily.</text>
</comment>